<proteinExistence type="predicted"/>
<organism evidence="1 2">
    <name type="scientific">Planococcus antarcticus DSM 14505</name>
    <dbReference type="NCBI Taxonomy" id="1185653"/>
    <lineage>
        <taxon>Bacteria</taxon>
        <taxon>Bacillati</taxon>
        <taxon>Bacillota</taxon>
        <taxon>Bacilli</taxon>
        <taxon>Bacillales</taxon>
        <taxon>Caryophanaceae</taxon>
        <taxon>Planococcus</taxon>
    </lineage>
</organism>
<protein>
    <submittedName>
        <fullName evidence="1">Uncharacterized protein</fullName>
    </submittedName>
</protein>
<dbReference type="Proteomes" id="UP000004725">
    <property type="component" value="Unassembled WGS sequence"/>
</dbReference>
<sequence>MPPSREKDASSSSFQTNAKKALFPALVGGPQDAGQLTVATGSRGLRLASAFGRLRFSLSDWLPVPRVASALPEMAKDAIAS</sequence>
<accession>A0AA87LRL5</accession>
<evidence type="ECO:0000313" key="2">
    <source>
        <dbReference type="Proteomes" id="UP000004725"/>
    </source>
</evidence>
<reference evidence="1 2" key="1">
    <citation type="journal article" date="2012" name="J. Bacteriol.">
        <title>Genome Sequence of the Antarctic Psychrophile Bacterium Planococcus antarcticus DSM 14505.</title>
        <authorList>
            <person name="Margolles A."/>
            <person name="Gueimonde M."/>
            <person name="Sanchez B."/>
        </authorList>
    </citation>
    <scope>NUCLEOTIDE SEQUENCE [LARGE SCALE GENOMIC DNA]</scope>
    <source>
        <strain evidence="1 2">DSM 14505</strain>
    </source>
</reference>
<comment type="caution">
    <text evidence="1">The sequence shown here is derived from an EMBL/GenBank/DDBJ whole genome shotgun (WGS) entry which is preliminary data.</text>
</comment>
<evidence type="ECO:0000313" key="1">
    <source>
        <dbReference type="EMBL" id="EIM05429.1"/>
    </source>
</evidence>
<name>A0AA87LRL5_9BACL</name>
<dbReference type="EMBL" id="AJYB01000072">
    <property type="protein sequence ID" value="EIM05429.1"/>
    <property type="molecule type" value="Genomic_DNA"/>
</dbReference>
<gene>
    <name evidence="1" type="ORF">A1A1_16198</name>
</gene>
<dbReference type="AlphaFoldDB" id="A0AA87LRL5"/>